<sequence length="180" mass="20397">MLQPTVPVSVTSPAHQSAIRLLCMVHELHRVGYQHVRFSSGMSPSGMHWRCSITHAGNMSDDGMRVVDYLLNEDVASYSTGSQDQFFDWPDVPGRSAKELATLFVERFPRIVQIGKGRDWAYAGWLTEVIGRAERGGLSSLPVFFADYPLDIDPIHMPPPVRTRTRWQRAWAAVRCTRRN</sequence>
<proteinExistence type="predicted"/>
<protein>
    <submittedName>
        <fullName evidence="1">Uncharacterized protein</fullName>
    </submittedName>
</protein>
<gene>
    <name evidence="1" type="ORF">SAMN05192530_10262</name>
</gene>
<accession>A0A1H0EJ60</accession>
<evidence type="ECO:0000313" key="1">
    <source>
        <dbReference type="EMBL" id="SDN82360.1"/>
    </source>
</evidence>
<organism evidence="1 2">
    <name type="scientific">Aureimonas jatrophae</name>
    <dbReference type="NCBI Taxonomy" id="1166073"/>
    <lineage>
        <taxon>Bacteria</taxon>
        <taxon>Pseudomonadati</taxon>
        <taxon>Pseudomonadota</taxon>
        <taxon>Alphaproteobacteria</taxon>
        <taxon>Hyphomicrobiales</taxon>
        <taxon>Aurantimonadaceae</taxon>
        <taxon>Aureimonas</taxon>
    </lineage>
</organism>
<keyword evidence="2" id="KW-1185">Reference proteome</keyword>
<name>A0A1H0EJ60_9HYPH</name>
<reference evidence="1 2" key="1">
    <citation type="submission" date="2016-10" db="EMBL/GenBank/DDBJ databases">
        <authorList>
            <person name="de Groot N.N."/>
        </authorList>
    </citation>
    <scope>NUCLEOTIDE SEQUENCE [LARGE SCALE GENOMIC DNA]</scope>
    <source>
        <strain evidence="2">L7-484,KACC 16230,DSM 25025</strain>
    </source>
</reference>
<dbReference type="EMBL" id="FNIT01000002">
    <property type="protein sequence ID" value="SDN82360.1"/>
    <property type="molecule type" value="Genomic_DNA"/>
</dbReference>
<dbReference type="AlphaFoldDB" id="A0A1H0EJ60"/>
<evidence type="ECO:0000313" key="2">
    <source>
        <dbReference type="Proteomes" id="UP000198793"/>
    </source>
</evidence>
<dbReference type="Proteomes" id="UP000198793">
    <property type="component" value="Unassembled WGS sequence"/>
</dbReference>